<dbReference type="InterPro" id="IPR045056">
    <property type="entry name" value="Nop56/Nop58"/>
</dbReference>
<dbReference type="SUPFAM" id="SSF89124">
    <property type="entry name" value="Nop domain"/>
    <property type="match status" value="1"/>
</dbReference>
<dbReference type="Pfam" id="PF01798">
    <property type="entry name" value="Nop"/>
    <property type="match status" value="1"/>
</dbReference>
<feature type="region of interest" description="Disordered" evidence="1">
    <location>
        <begin position="137"/>
        <end position="158"/>
    </location>
</feature>
<dbReference type="GO" id="GO:0030515">
    <property type="term" value="F:snoRNA binding"/>
    <property type="evidence" value="ECO:0007669"/>
    <property type="project" value="InterPro"/>
</dbReference>
<feature type="compositionally biased region" description="Basic and acidic residues" evidence="1">
    <location>
        <begin position="137"/>
        <end position="147"/>
    </location>
</feature>
<dbReference type="GO" id="GO:0031428">
    <property type="term" value="C:box C/D methylation guide snoRNP complex"/>
    <property type="evidence" value="ECO:0007669"/>
    <property type="project" value="InterPro"/>
</dbReference>
<evidence type="ECO:0000313" key="3">
    <source>
        <dbReference type="EMBL" id="KKM07414.1"/>
    </source>
</evidence>
<dbReference type="InterPro" id="IPR042239">
    <property type="entry name" value="Nop_C"/>
</dbReference>
<dbReference type="AlphaFoldDB" id="A0A0F9H8G3"/>
<name>A0A0F9H8G3_9ZZZZ</name>
<feature type="non-terminal residue" evidence="3">
    <location>
        <position position="1"/>
    </location>
</feature>
<reference evidence="3" key="1">
    <citation type="journal article" date="2015" name="Nature">
        <title>Complex archaea that bridge the gap between prokaryotes and eukaryotes.</title>
        <authorList>
            <person name="Spang A."/>
            <person name="Saw J.H."/>
            <person name="Jorgensen S.L."/>
            <person name="Zaremba-Niedzwiedzka K."/>
            <person name="Martijn J."/>
            <person name="Lind A.E."/>
            <person name="van Eijk R."/>
            <person name="Schleper C."/>
            <person name="Guy L."/>
            <person name="Ettema T.J."/>
        </authorList>
    </citation>
    <scope>NUCLEOTIDE SEQUENCE</scope>
</reference>
<sequence length="158" mass="17942">SLDQYRQELEVFLTDLMEKVTPNMNAILGSLISAKLVAKAGSLRKLAFMPASRIQLLGAEKALYRFLRTGEKRPKHGLIFQWNKIRSAKPYHRGKIARVVAGKVGISAKIDYFSGDFIGDKLASEIDNKIKEIAEKYPDPPKKVEPLKHRKNKPKKKR</sequence>
<dbReference type="InterPro" id="IPR036070">
    <property type="entry name" value="Nop_dom_sf"/>
</dbReference>
<dbReference type="PROSITE" id="PS51358">
    <property type="entry name" value="NOP"/>
    <property type="match status" value="1"/>
</dbReference>
<gene>
    <name evidence="3" type="ORF">LCGC14_1734140</name>
</gene>
<evidence type="ECO:0000259" key="2">
    <source>
        <dbReference type="PROSITE" id="PS51358"/>
    </source>
</evidence>
<dbReference type="GO" id="GO:0032040">
    <property type="term" value="C:small-subunit processome"/>
    <property type="evidence" value="ECO:0007669"/>
    <property type="project" value="InterPro"/>
</dbReference>
<comment type="caution">
    <text evidence="3">The sequence shown here is derived from an EMBL/GenBank/DDBJ whole genome shotgun (WGS) entry which is preliminary data.</text>
</comment>
<dbReference type="Gene3D" id="1.10.246.90">
    <property type="entry name" value="Nop domain"/>
    <property type="match status" value="1"/>
</dbReference>
<accession>A0A0F9H8G3</accession>
<feature type="compositionally biased region" description="Basic residues" evidence="1">
    <location>
        <begin position="148"/>
        <end position="158"/>
    </location>
</feature>
<proteinExistence type="predicted"/>
<protein>
    <recommendedName>
        <fullName evidence="2">Nop domain-containing protein</fullName>
    </recommendedName>
</protein>
<dbReference type="PANTHER" id="PTHR10894:SF0">
    <property type="entry name" value="NUCLEOLAR PROTEIN 56"/>
    <property type="match status" value="1"/>
</dbReference>
<dbReference type="InterPro" id="IPR002687">
    <property type="entry name" value="Nop_dom"/>
</dbReference>
<dbReference type="PANTHER" id="PTHR10894">
    <property type="entry name" value="NUCLEOLAR PROTEIN 5 NUCLEOLAR PROTEIN NOP5 NOP58"/>
    <property type="match status" value="1"/>
</dbReference>
<organism evidence="3">
    <name type="scientific">marine sediment metagenome</name>
    <dbReference type="NCBI Taxonomy" id="412755"/>
    <lineage>
        <taxon>unclassified sequences</taxon>
        <taxon>metagenomes</taxon>
        <taxon>ecological metagenomes</taxon>
    </lineage>
</organism>
<feature type="domain" description="Nop" evidence="2">
    <location>
        <begin position="20"/>
        <end position="135"/>
    </location>
</feature>
<evidence type="ECO:0000256" key="1">
    <source>
        <dbReference type="SAM" id="MobiDB-lite"/>
    </source>
</evidence>
<dbReference type="EMBL" id="LAZR01015777">
    <property type="protein sequence ID" value="KKM07414.1"/>
    <property type="molecule type" value="Genomic_DNA"/>
</dbReference>